<keyword evidence="1" id="KW-0732">Signal</keyword>
<accession>A0A7L5E265</accession>
<dbReference type="KEGG" id="mrob:HH214_02910"/>
<evidence type="ECO:0000313" key="2">
    <source>
        <dbReference type="EMBL" id="QJD94903.1"/>
    </source>
</evidence>
<dbReference type="InterPro" id="IPR011990">
    <property type="entry name" value="TPR-like_helical_dom_sf"/>
</dbReference>
<dbReference type="SUPFAM" id="SSF48452">
    <property type="entry name" value="TPR-like"/>
    <property type="match status" value="1"/>
</dbReference>
<sequence length="279" mass="31161">MKKLFAPLMLLVTGSMLQAQAQELKLPQPSSTQTVTQDFGLGKINLTYSRPNVHGRKIFGGLLPYGEVWRTGANTATVINFTDAVTIDGHQIPAGEYALFTIPNPKEWTIILNKSTKQWGAYSYKEGDDVLRFKVKPAHLNSLLETFTMQFANVEPSTADLHLMWERTDVILHLTTDVDTRAMANIDAAMQGEKKPYYAAAMYYYNTNKDLNKALGWITEAEKTNPKSPVYKVWKARIQLKMGNKAAAITTAQEGAQLAKEAKNEEYARLNEAVIAQAK</sequence>
<dbReference type="EMBL" id="CP051682">
    <property type="protein sequence ID" value="QJD94903.1"/>
    <property type="molecule type" value="Genomic_DNA"/>
</dbReference>
<dbReference type="RefSeq" id="WP_169605920.1">
    <property type="nucleotide sequence ID" value="NZ_CP051682.1"/>
</dbReference>
<dbReference type="Gene3D" id="1.25.40.1040">
    <property type="match status" value="1"/>
</dbReference>
<gene>
    <name evidence="2" type="ORF">HH214_02910</name>
</gene>
<keyword evidence="3" id="KW-1185">Reference proteome</keyword>
<name>A0A7L5E265_9SPHI</name>
<protein>
    <submittedName>
        <fullName evidence="2">DUF2911 domain-containing protein</fullName>
    </submittedName>
</protein>
<feature type="signal peptide" evidence="1">
    <location>
        <begin position="1"/>
        <end position="21"/>
    </location>
</feature>
<reference evidence="2 3" key="1">
    <citation type="submission" date="2020-04" db="EMBL/GenBank/DDBJ databases">
        <title>Genome sequencing of novel species.</title>
        <authorList>
            <person name="Heo J."/>
            <person name="Kim S.-J."/>
            <person name="Kim J.-S."/>
            <person name="Hong S.-B."/>
            <person name="Kwon S.-W."/>
        </authorList>
    </citation>
    <scope>NUCLEOTIDE SEQUENCE [LARGE SCALE GENOMIC DNA]</scope>
    <source>
        <strain evidence="2 3">F39-2</strain>
    </source>
</reference>
<organism evidence="2 3">
    <name type="scientific">Mucilaginibacter robiniae</name>
    <dbReference type="NCBI Taxonomy" id="2728022"/>
    <lineage>
        <taxon>Bacteria</taxon>
        <taxon>Pseudomonadati</taxon>
        <taxon>Bacteroidota</taxon>
        <taxon>Sphingobacteriia</taxon>
        <taxon>Sphingobacteriales</taxon>
        <taxon>Sphingobacteriaceae</taxon>
        <taxon>Mucilaginibacter</taxon>
    </lineage>
</organism>
<proteinExistence type="predicted"/>
<feature type="chain" id="PRO_5029446024" evidence="1">
    <location>
        <begin position="22"/>
        <end position="279"/>
    </location>
</feature>
<evidence type="ECO:0000313" key="3">
    <source>
        <dbReference type="Proteomes" id="UP000503278"/>
    </source>
</evidence>
<dbReference type="AlphaFoldDB" id="A0A7L5E265"/>
<dbReference type="Proteomes" id="UP000503278">
    <property type="component" value="Chromosome"/>
</dbReference>
<dbReference type="InterPro" id="IPR021314">
    <property type="entry name" value="DUF2911"/>
</dbReference>
<evidence type="ECO:0000256" key="1">
    <source>
        <dbReference type="SAM" id="SignalP"/>
    </source>
</evidence>
<dbReference type="Pfam" id="PF11138">
    <property type="entry name" value="DUF2911"/>
    <property type="match status" value="1"/>
</dbReference>